<dbReference type="Proteomes" id="UP000040453">
    <property type="component" value="Unassembled WGS sequence"/>
</dbReference>
<gene>
    <name evidence="2" type="primary">iolE_2</name>
    <name evidence="2" type="ORF">BN997_01537</name>
</gene>
<dbReference type="AlphaFoldDB" id="A0A0A1MPL5"/>
<evidence type="ECO:0000313" key="3">
    <source>
        <dbReference type="Proteomes" id="UP000040453"/>
    </source>
</evidence>
<dbReference type="PANTHER" id="PTHR12110">
    <property type="entry name" value="HYDROXYPYRUVATE ISOMERASE"/>
    <property type="match status" value="1"/>
</dbReference>
<name>A0A0A1MPL5_9BACI</name>
<dbReference type="InterPro" id="IPR013022">
    <property type="entry name" value="Xyl_isomerase-like_TIM-brl"/>
</dbReference>
<dbReference type="InterPro" id="IPR036237">
    <property type="entry name" value="Xyl_isomerase-like_sf"/>
</dbReference>
<dbReference type="OrthoDB" id="9779184at2"/>
<dbReference type="Pfam" id="PF01261">
    <property type="entry name" value="AP_endonuc_2"/>
    <property type="match status" value="1"/>
</dbReference>
<proteinExistence type="predicted"/>
<dbReference type="InterPro" id="IPR050312">
    <property type="entry name" value="IolE/XylAMocC-like"/>
</dbReference>
<feature type="domain" description="Xylose isomerase-like TIM barrel" evidence="1">
    <location>
        <begin position="30"/>
        <end position="250"/>
    </location>
</feature>
<dbReference type="STRING" id="545501.BN997_01537"/>
<dbReference type="Gene3D" id="3.20.20.150">
    <property type="entry name" value="Divalent-metal-dependent TIM barrel enzymes"/>
    <property type="match status" value="1"/>
</dbReference>
<evidence type="ECO:0000259" key="1">
    <source>
        <dbReference type="Pfam" id="PF01261"/>
    </source>
</evidence>
<accession>A0A0A1MPL5</accession>
<dbReference type="SUPFAM" id="SSF51658">
    <property type="entry name" value="Xylose isomerase-like"/>
    <property type="match status" value="1"/>
</dbReference>
<keyword evidence="3" id="KW-1185">Reference proteome</keyword>
<dbReference type="EMBL" id="CDGG01000001">
    <property type="protein sequence ID" value="CEI81699.1"/>
    <property type="molecule type" value="Genomic_DNA"/>
</dbReference>
<dbReference type="RefSeq" id="WP_052484943.1">
    <property type="nucleotide sequence ID" value="NZ_CAXOIH010000030.1"/>
</dbReference>
<evidence type="ECO:0000313" key="2">
    <source>
        <dbReference type="EMBL" id="CEI81699.1"/>
    </source>
</evidence>
<reference evidence="2 3" key="1">
    <citation type="submission" date="2014-11" db="EMBL/GenBank/DDBJ databases">
        <authorList>
            <person name="Urmite Genomes Urmite Genomes"/>
        </authorList>
    </citation>
    <scope>NUCLEOTIDE SEQUENCE [LARGE SCALE GENOMIC DNA]</scope>
    <source>
        <strain evidence="2 3">Oc5</strain>
    </source>
</reference>
<dbReference type="PANTHER" id="PTHR12110:SF41">
    <property type="entry name" value="INOSOSE DEHYDRATASE"/>
    <property type="match status" value="1"/>
</dbReference>
<sequence>MSIKFGCHTSTWELDYDKETDYLDNVMNTVKDAGFKGVDVQVAMLGRYQNNPEKLKRALDERGIYLAALTVPFTWENDEETEKEKERADYYIDYLINFPGAVMNLPSRVGPNRDNLLKRQKQIIACANAVGKRAYEKGVQASFHPASPKTSYFRTKQDYDVLFELLDKTYMSYTPDAGHIKAGGMRPEEIIKENLSIIKHVHFKDCSNNFEWKEMGTGDIDFPYIVQTLKDSGYQGWIMIEEETEEAAEDPNQVILNVGKYVEEKLRPITDGVNQDN</sequence>
<organism evidence="2 3">
    <name type="scientific">Oceanobacillus oncorhynchi</name>
    <dbReference type="NCBI Taxonomy" id="545501"/>
    <lineage>
        <taxon>Bacteria</taxon>
        <taxon>Bacillati</taxon>
        <taxon>Bacillota</taxon>
        <taxon>Bacilli</taxon>
        <taxon>Bacillales</taxon>
        <taxon>Bacillaceae</taxon>
        <taxon>Oceanobacillus</taxon>
    </lineage>
</organism>
<protein>
    <submittedName>
        <fullName evidence="2">Inosose dehydratase</fullName>
    </submittedName>
</protein>